<evidence type="ECO:0000313" key="3">
    <source>
        <dbReference type="Proteomes" id="UP001241092"/>
    </source>
</evidence>
<dbReference type="EMBL" id="AP027452">
    <property type="protein sequence ID" value="BDY28268.1"/>
    <property type="molecule type" value="Genomic_DNA"/>
</dbReference>
<keyword evidence="1" id="KW-0472">Membrane</keyword>
<feature type="transmembrane region" description="Helical" evidence="1">
    <location>
        <begin position="7"/>
        <end position="28"/>
    </location>
</feature>
<dbReference type="AlphaFoldDB" id="A0AAI8TT41"/>
<dbReference type="Proteomes" id="UP001241092">
    <property type="component" value="Chromosome"/>
</dbReference>
<name>A0AAI8TT41_MYCME</name>
<proteinExistence type="predicted"/>
<keyword evidence="1" id="KW-1133">Transmembrane helix</keyword>
<dbReference type="RefSeq" id="WP_229480406.1">
    <property type="nucleotide sequence ID" value="NZ_AP027452.1"/>
</dbReference>
<protein>
    <submittedName>
        <fullName evidence="2">Uncharacterized protein</fullName>
    </submittedName>
</protein>
<organism evidence="2 3">
    <name type="scientific">Mycolicibacterium mageritense</name>
    <name type="common">Mycobacterium mageritense</name>
    <dbReference type="NCBI Taxonomy" id="53462"/>
    <lineage>
        <taxon>Bacteria</taxon>
        <taxon>Bacillati</taxon>
        <taxon>Actinomycetota</taxon>
        <taxon>Actinomycetes</taxon>
        <taxon>Mycobacteriales</taxon>
        <taxon>Mycobacteriaceae</taxon>
        <taxon>Mycolicibacterium</taxon>
    </lineage>
</organism>
<gene>
    <name evidence="2" type="ORF">hbim_02199</name>
</gene>
<accession>A0AAI8TT41</accession>
<reference evidence="2" key="1">
    <citation type="submission" date="2023-03" db="EMBL/GenBank/DDBJ databases">
        <title>Draft genome sequence of a Mycolicibacterium mageritense strain H4_3_1 isolated from a hybrid biological-inorganic system reactor.</title>
        <authorList>
            <person name="Feng X."/>
            <person name="Kazama D."/>
            <person name="Sato K."/>
            <person name="Kobayashi H."/>
        </authorList>
    </citation>
    <scope>NUCLEOTIDE SEQUENCE</scope>
    <source>
        <strain evidence="2">H4_3_1</strain>
    </source>
</reference>
<evidence type="ECO:0000313" key="2">
    <source>
        <dbReference type="EMBL" id="BDY28268.1"/>
    </source>
</evidence>
<keyword evidence="1" id="KW-0812">Transmembrane</keyword>
<evidence type="ECO:0000256" key="1">
    <source>
        <dbReference type="SAM" id="Phobius"/>
    </source>
</evidence>
<sequence length="151" mass="16504">MSDRTRIPLWLWTLAVVAIVLLVVAVVGRYDGPSIRAIPADQSMTDDQAREVAEKTLLVWARERNAGNPVNLREMTCPDPPDSWVSRQLIGIEEGGTPPEWDIVALTGFARAGSTWTLNGLGRDHGGMFTLKIDDGRLRVCAMGPVPVPTD</sequence>